<evidence type="ECO:0000313" key="2">
    <source>
        <dbReference type="Proteomes" id="UP000255139"/>
    </source>
</evidence>
<name>A0A377PWK4_9HELI</name>
<organism evidence="1 2">
    <name type="scientific">Helicobacter muridarum</name>
    <dbReference type="NCBI Taxonomy" id="216"/>
    <lineage>
        <taxon>Bacteria</taxon>
        <taxon>Pseudomonadati</taxon>
        <taxon>Campylobacterota</taxon>
        <taxon>Epsilonproteobacteria</taxon>
        <taxon>Campylobacterales</taxon>
        <taxon>Helicobacteraceae</taxon>
        <taxon>Helicobacter</taxon>
    </lineage>
</organism>
<evidence type="ECO:0000313" key="1">
    <source>
        <dbReference type="EMBL" id="STQ86900.1"/>
    </source>
</evidence>
<keyword evidence="2" id="KW-1185">Reference proteome</keyword>
<sequence>MKKLTIMTFVVGLALTNLISAKEAQVQKTQEILKAGSL</sequence>
<dbReference type="Proteomes" id="UP000255139">
    <property type="component" value="Unassembled WGS sequence"/>
</dbReference>
<dbReference type="EMBL" id="UGJE01000002">
    <property type="protein sequence ID" value="STQ86900.1"/>
    <property type="molecule type" value="Genomic_DNA"/>
</dbReference>
<protein>
    <submittedName>
        <fullName evidence="1">Uncharacterized protein</fullName>
    </submittedName>
</protein>
<gene>
    <name evidence="1" type="ORF">NCTC12714_01711</name>
</gene>
<proteinExistence type="predicted"/>
<dbReference type="AlphaFoldDB" id="A0A377PWK4"/>
<accession>A0A377PWK4</accession>
<reference evidence="1 2" key="1">
    <citation type="submission" date="2018-06" db="EMBL/GenBank/DDBJ databases">
        <authorList>
            <consortium name="Pathogen Informatics"/>
            <person name="Doyle S."/>
        </authorList>
    </citation>
    <scope>NUCLEOTIDE SEQUENCE [LARGE SCALE GENOMIC DNA]</scope>
    <source>
        <strain evidence="1 2">NCTC12714</strain>
    </source>
</reference>